<evidence type="ECO:0000256" key="5">
    <source>
        <dbReference type="ARBA" id="ARBA00047388"/>
    </source>
</evidence>
<keyword evidence="2" id="KW-0677">Repeat</keyword>
<keyword evidence="9" id="KW-1185">Reference proteome</keyword>
<dbReference type="Pfam" id="PF13905">
    <property type="entry name" value="Thioredoxin_8"/>
    <property type="match status" value="1"/>
</dbReference>
<evidence type="ECO:0000256" key="6">
    <source>
        <dbReference type="ARBA" id="ARBA00047804"/>
    </source>
</evidence>
<proteinExistence type="predicted"/>
<comment type="catalytic activity">
    <reaction evidence="5">
        <text>[protein]-dithiol + NAD(+) = [protein]-disulfide + NADH + H(+)</text>
        <dbReference type="Rhea" id="RHEA:18749"/>
        <dbReference type="Rhea" id="RHEA-COMP:10593"/>
        <dbReference type="Rhea" id="RHEA-COMP:10594"/>
        <dbReference type="ChEBI" id="CHEBI:15378"/>
        <dbReference type="ChEBI" id="CHEBI:29950"/>
        <dbReference type="ChEBI" id="CHEBI:50058"/>
        <dbReference type="ChEBI" id="CHEBI:57540"/>
        <dbReference type="ChEBI" id="CHEBI:57945"/>
        <dbReference type="EC" id="1.8.1.8"/>
    </reaction>
</comment>
<dbReference type="InterPro" id="IPR052259">
    <property type="entry name" value="Nucleoredoxin-like"/>
</dbReference>
<dbReference type="Proteomes" id="UP001189429">
    <property type="component" value="Unassembled WGS sequence"/>
</dbReference>
<sequence>MALPRAPSLAQGAAGGPAAAHVVGAEARRAHEANPGIVPLSDVLSDTEAPPRSFVTYRGGSKEYVPEDVLAGKVVGLLFGGNGPFCCGFVRGFAKVYKVVRKSDSDPFEVVYVSADSSRREFNRFVKTMPWLALPFRDNSALFSRYGVPLDVRSWPRLVIVAPDNQVMFEDATPVAKMCIQEKKPDAFGTLLAGAWNETRLFRRFTDLFGGG</sequence>
<comment type="caution">
    <text evidence="8">The sequence shown here is derived from an EMBL/GenBank/DDBJ whole genome shotgun (WGS) entry which is preliminary data.</text>
</comment>
<organism evidence="8 9">
    <name type="scientific">Prorocentrum cordatum</name>
    <dbReference type="NCBI Taxonomy" id="2364126"/>
    <lineage>
        <taxon>Eukaryota</taxon>
        <taxon>Sar</taxon>
        <taxon>Alveolata</taxon>
        <taxon>Dinophyceae</taxon>
        <taxon>Prorocentrales</taxon>
        <taxon>Prorocentraceae</taxon>
        <taxon>Prorocentrum</taxon>
    </lineage>
</organism>
<dbReference type="InterPro" id="IPR036249">
    <property type="entry name" value="Thioredoxin-like_sf"/>
</dbReference>
<dbReference type="PANTHER" id="PTHR13871:SF96">
    <property type="entry name" value="THIOREDOXIN DOMAIN-CONTAINING PROTEIN"/>
    <property type="match status" value="1"/>
</dbReference>
<comment type="catalytic activity">
    <reaction evidence="6">
        <text>[protein]-dithiol + NADP(+) = [protein]-disulfide + NADPH + H(+)</text>
        <dbReference type="Rhea" id="RHEA:18753"/>
        <dbReference type="Rhea" id="RHEA-COMP:10593"/>
        <dbReference type="Rhea" id="RHEA-COMP:10594"/>
        <dbReference type="ChEBI" id="CHEBI:15378"/>
        <dbReference type="ChEBI" id="CHEBI:29950"/>
        <dbReference type="ChEBI" id="CHEBI:50058"/>
        <dbReference type="ChEBI" id="CHEBI:57783"/>
        <dbReference type="ChEBI" id="CHEBI:58349"/>
        <dbReference type="EC" id="1.8.1.8"/>
    </reaction>
</comment>
<evidence type="ECO:0000313" key="9">
    <source>
        <dbReference type="Proteomes" id="UP001189429"/>
    </source>
</evidence>
<keyword evidence="4" id="KW-0520">NAD</keyword>
<keyword evidence="3" id="KW-0560">Oxidoreductase</keyword>
<gene>
    <name evidence="8" type="ORF">PCOR1329_LOCUS34238</name>
</gene>
<evidence type="ECO:0000313" key="8">
    <source>
        <dbReference type="EMBL" id="CAK0838261.1"/>
    </source>
</evidence>
<dbReference type="SUPFAM" id="SSF52833">
    <property type="entry name" value="Thioredoxin-like"/>
    <property type="match status" value="1"/>
</dbReference>
<dbReference type="Gene3D" id="3.40.30.10">
    <property type="entry name" value="Glutaredoxin"/>
    <property type="match status" value="1"/>
</dbReference>
<dbReference type="EMBL" id="CAUYUJ010014209">
    <property type="protein sequence ID" value="CAK0838261.1"/>
    <property type="molecule type" value="Genomic_DNA"/>
</dbReference>
<reference evidence="8" key="1">
    <citation type="submission" date="2023-10" db="EMBL/GenBank/DDBJ databases">
        <authorList>
            <person name="Chen Y."/>
            <person name="Shah S."/>
            <person name="Dougan E. K."/>
            <person name="Thang M."/>
            <person name="Chan C."/>
        </authorList>
    </citation>
    <scope>NUCLEOTIDE SEQUENCE [LARGE SCALE GENOMIC DNA]</scope>
</reference>
<protein>
    <recommendedName>
        <fullName evidence="1">protein-disulfide reductase</fullName>
        <ecNumber evidence="1">1.8.1.8</ecNumber>
    </recommendedName>
</protein>
<evidence type="ECO:0000256" key="2">
    <source>
        <dbReference type="ARBA" id="ARBA00022737"/>
    </source>
</evidence>
<name>A0ABN9T134_9DINO</name>
<evidence type="ECO:0000259" key="7">
    <source>
        <dbReference type="Pfam" id="PF13905"/>
    </source>
</evidence>
<dbReference type="InterPro" id="IPR012336">
    <property type="entry name" value="Thioredoxin-like_fold"/>
</dbReference>
<feature type="domain" description="Thioredoxin-like fold" evidence="7">
    <location>
        <begin position="72"/>
        <end position="167"/>
    </location>
</feature>
<accession>A0ABN9T134</accession>
<dbReference type="PANTHER" id="PTHR13871">
    <property type="entry name" value="THIOREDOXIN"/>
    <property type="match status" value="1"/>
</dbReference>
<dbReference type="EC" id="1.8.1.8" evidence="1"/>
<evidence type="ECO:0000256" key="1">
    <source>
        <dbReference type="ARBA" id="ARBA00012612"/>
    </source>
</evidence>
<evidence type="ECO:0000256" key="3">
    <source>
        <dbReference type="ARBA" id="ARBA00023002"/>
    </source>
</evidence>
<evidence type="ECO:0000256" key="4">
    <source>
        <dbReference type="ARBA" id="ARBA00023027"/>
    </source>
</evidence>